<sequence length="211" mass="23985">MDVSTKTRESFSGKTAFSNIVKFSARKEDKAIQTGPFLDACLGVVSILDKLGSAFSVPKKDVLGNIKKIREHYQTDPGRYKTLDVFLETKQCTGAVLWLKRALEFLLAFMDSLLRDNSSGVENENLRHNILQAYESTLKRYHGKMTQFVFSNIARLVPHRTEFLRAMLTESDAKIEMVFIDLSLYIPDFRSNIVTVDEMLIAHGLDEQKVV</sequence>
<dbReference type="SUPFAM" id="SSF110004">
    <property type="entry name" value="Glycolipid transfer protein, GLTP"/>
    <property type="match status" value="1"/>
</dbReference>
<dbReference type="InterPro" id="IPR036497">
    <property type="entry name" value="GLTP_sf"/>
</dbReference>
<dbReference type="EMBL" id="JAWDGP010001912">
    <property type="protein sequence ID" value="KAK3787045.1"/>
    <property type="molecule type" value="Genomic_DNA"/>
</dbReference>
<evidence type="ECO:0000259" key="2">
    <source>
        <dbReference type="Pfam" id="PF08718"/>
    </source>
</evidence>
<dbReference type="AlphaFoldDB" id="A0AAE1AGG1"/>
<dbReference type="InterPro" id="IPR014830">
    <property type="entry name" value="Glycolipid_transfer_prot_dom"/>
</dbReference>
<dbReference type="GO" id="GO:1902388">
    <property type="term" value="F:ceramide 1-phosphate transfer activity"/>
    <property type="evidence" value="ECO:0007669"/>
    <property type="project" value="TreeGrafter"/>
</dbReference>
<comment type="caution">
    <text evidence="3">The sequence shown here is derived from an EMBL/GenBank/DDBJ whole genome shotgun (WGS) entry which is preliminary data.</text>
</comment>
<dbReference type="PANTHER" id="PTHR10219:SF25">
    <property type="entry name" value="PLECKSTRIN HOMOLOGY DOMAIN-CONTAINING FAMILY A MEMBER 8"/>
    <property type="match status" value="1"/>
</dbReference>
<name>A0AAE1AGG1_9GAST</name>
<organism evidence="3 4">
    <name type="scientific">Elysia crispata</name>
    <name type="common">lettuce slug</name>
    <dbReference type="NCBI Taxonomy" id="231223"/>
    <lineage>
        <taxon>Eukaryota</taxon>
        <taxon>Metazoa</taxon>
        <taxon>Spiralia</taxon>
        <taxon>Lophotrochozoa</taxon>
        <taxon>Mollusca</taxon>
        <taxon>Gastropoda</taxon>
        <taxon>Heterobranchia</taxon>
        <taxon>Euthyneura</taxon>
        <taxon>Panpulmonata</taxon>
        <taxon>Sacoglossa</taxon>
        <taxon>Placobranchoidea</taxon>
        <taxon>Plakobranchidae</taxon>
        <taxon>Elysia</taxon>
    </lineage>
</organism>
<keyword evidence="1" id="KW-0813">Transport</keyword>
<dbReference type="Gene3D" id="1.10.3520.10">
    <property type="entry name" value="Glycolipid transfer protein"/>
    <property type="match status" value="1"/>
</dbReference>
<dbReference type="Proteomes" id="UP001283361">
    <property type="component" value="Unassembled WGS sequence"/>
</dbReference>
<evidence type="ECO:0000313" key="3">
    <source>
        <dbReference type="EMBL" id="KAK3787045.1"/>
    </source>
</evidence>
<accession>A0AAE1AGG1</accession>
<dbReference type="GO" id="GO:0005829">
    <property type="term" value="C:cytosol"/>
    <property type="evidence" value="ECO:0007669"/>
    <property type="project" value="TreeGrafter"/>
</dbReference>
<gene>
    <name evidence="3" type="ORF">RRG08_037322</name>
</gene>
<dbReference type="GO" id="GO:0016020">
    <property type="term" value="C:membrane"/>
    <property type="evidence" value="ECO:0007669"/>
    <property type="project" value="TreeGrafter"/>
</dbReference>
<keyword evidence="4" id="KW-1185">Reference proteome</keyword>
<dbReference type="Pfam" id="PF08718">
    <property type="entry name" value="GLTP"/>
    <property type="match status" value="1"/>
</dbReference>
<protein>
    <recommendedName>
        <fullName evidence="2">Glycolipid transfer protein domain-containing protein</fullName>
    </recommendedName>
</protein>
<reference evidence="3" key="1">
    <citation type="journal article" date="2023" name="G3 (Bethesda)">
        <title>A reference genome for the long-term kleptoplast-retaining sea slug Elysia crispata morphotype clarki.</title>
        <authorList>
            <person name="Eastman K.E."/>
            <person name="Pendleton A.L."/>
            <person name="Shaikh M.A."/>
            <person name="Suttiyut T."/>
            <person name="Ogas R."/>
            <person name="Tomko P."/>
            <person name="Gavelis G."/>
            <person name="Widhalm J.R."/>
            <person name="Wisecaver J.H."/>
        </authorList>
    </citation>
    <scope>NUCLEOTIDE SEQUENCE</scope>
    <source>
        <strain evidence="3">ECLA1</strain>
    </source>
</reference>
<feature type="domain" description="Glycolipid transfer protein" evidence="2">
    <location>
        <begin position="32"/>
        <end position="167"/>
    </location>
</feature>
<evidence type="ECO:0000313" key="4">
    <source>
        <dbReference type="Proteomes" id="UP001283361"/>
    </source>
</evidence>
<dbReference type="GO" id="GO:1902387">
    <property type="term" value="F:ceramide 1-phosphate binding"/>
    <property type="evidence" value="ECO:0007669"/>
    <property type="project" value="TreeGrafter"/>
</dbReference>
<evidence type="ECO:0000256" key="1">
    <source>
        <dbReference type="ARBA" id="ARBA00022448"/>
    </source>
</evidence>
<dbReference type="PANTHER" id="PTHR10219">
    <property type="entry name" value="GLYCOLIPID TRANSFER PROTEIN-RELATED"/>
    <property type="match status" value="1"/>
</dbReference>
<proteinExistence type="predicted"/>